<sequence>MLVPLYEAVYERLEVGSGTRLLSLGCGSGLALLMAAARGATVSGVDPDDRRLELARQRLLPERTPADGTRLGHGGPGCVTDPSGAAFNMVTAFDPLYCAGGSARTMSTALAEAAARAERGSPVVLAGWGPQERCSTSGALRVAARLADPMCAPARWRPSGRDDLENLARLAGLRPAGSGRVACPFGYADMDCAVRGLLSTGAFDAAARATDQAQVVKELTESLHPYLREDGTVWMPNVFRYLIALV</sequence>
<dbReference type="EMBL" id="LGUT01003036">
    <property type="protein sequence ID" value="KOG86098.1"/>
    <property type="molecule type" value="Genomic_DNA"/>
</dbReference>
<dbReference type="InterPro" id="IPR013216">
    <property type="entry name" value="Methyltransf_11"/>
</dbReference>
<keyword evidence="2" id="KW-0808">Transferase</keyword>
<accession>A0ABR5IY89</accession>
<reference evidence="2 3" key="1">
    <citation type="submission" date="2015-07" db="EMBL/GenBank/DDBJ databases">
        <authorList>
            <person name="Ju K.-S."/>
            <person name="Doroghazi J.R."/>
            <person name="Metcalf W.W."/>
        </authorList>
    </citation>
    <scope>NUCLEOTIDE SEQUENCE [LARGE SCALE GENOMIC DNA]</scope>
    <source>
        <strain evidence="2 3">NRRL B-3589</strain>
    </source>
</reference>
<dbReference type="Proteomes" id="UP000037020">
    <property type="component" value="Unassembled WGS sequence"/>
</dbReference>
<keyword evidence="2" id="KW-0489">Methyltransferase</keyword>
<protein>
    <submittedName>
        <fullName evidence="2">Methyltransferase type 11</fullName>
    </submittedName>
</protein>
<organism evidence="2 3">
    <name type="scientific">Streptomyces varsoviensis</name>
    <dbReference type="NCBI Taxonomy" id="67373"/>
    <lineage>
        <taxon>Bacteria</taxon>
        <taxon>Bacillati</taxon>
        <taxon>Actinomycetota</taxon>
        <taxon>Actinomycetes</taxon>
        <taxon>Kitasatosporales</taxon>
        <taxon>Streptomycetaceae</taxon>
        <taxon>Streptomyces</taxon>
    </lineage>
</organism>
<dbReference type="Pfam" id="PF08241">
    <property type="entry name" value="Methyltransf_11"/>
    <property type="match status" value="1"/>
</dbReference>
<dbReference type="InterPro" id="IPR029063">
    <property type="entry name" value="SAM-dependent_MTases_sf"/>
</dbReference>
<dbReference type="GO" id="GO:0032259">
    <property type="term" value="P:methylation"/>
    <property type="evidence" value="ECO:0007669"/>
    <property type="project" value="UniProtKB-KW"/>
</dbReference>
<evidence type="ECO:0000259" key="1">
    <source>
        <dbReference type="Pfam" id="PF08241"/>
    </source>
</evidence>
<evidence type="ECO:0000313" key="3">
    <source>
        <dbReference type="Proteomes" id="UP000037020"/>
    </source>
</evidence>
<keyword evidence="3" id="KW-1185">Reference proteome</keyword>
<evidence type="ECO:0000313" key="2">
    <source>
        <dbReference type="EMBL" id="KOG86098.1"/>
    </source>
</evidence>
<dbReference type="Gene3D" id="3.40.50.150">
    <property type="entry name" value="Vaccinia Virus protein VP39"/>
    <property type="match status" value="1"/>
</dbReference>
<gene>
    <name evidence="2" type="ORF">ADK38_32945</name>
</gene>
<proteinExistence type="predicted"/>
<feature type="domain" description="Methyltransferase type 11" evidence="1">
    <location>
        <begin position="22"/>
        <end position="63"/>
    </location>
</feature>
<dbReference type="GO" id="GO:0008168">
    <property type="term" value="F:methyltransferase activity"/>
    <property type="evidence" value="ECO:0007669"/>
    <property type="project" value="UniProtKB-KW"/>
</dbReference>
<name>A0ABR5IY89_9ACTN</name>
<comment type="caution">
    <text evidence="2">The sequence shown here is derived from an EMBL/GenBank/DDBJ whole genome shotgun (WGS) entry which is preliminary data.</text>
</comment>
<dbReference type="SUPFAM" id="SSF53335">
    <property type="entry name" value="S-adenosyl-L-methionine-dependent methyltransferases"/>
    <property type="match status" value="1"/>
</dbReference>